<sequence length="87" mass="10117">LLTFALTVRFVNLREDLRSVDLKTFDPIDLKTFDPIDLKTFDPIDLKTFNPSVRRPLTFDSSTFDFFDLRFNSIDSLTFVPTVNPLI</sequence>
<organism evidence="1 2">
    <name type="scientific">Epichloe bromicola</name>
    <dbReference type="NCBI Taxonomy" id="79588"/>
    <lineage>
        <taxon>Eukaryota</taxon>
        <taxon>Fungi</taxon>
        <taxon>Dikarya</taxon>
        <taxon>Ascomycota</taxon>
        <taxon>Pezizomycotina</taxon>
        <taxon>Sordariomycetes</taxon>
        <taxon>Hypocreomycetidae</taxon>
        <taxon>Hypocreales</taxon>
        <taxon>Clavicipitaceae</taxon>
        <taxon>Epichloe</taxon>
    </lineage>
</organism>
<proteinExistence type="predicted"/>
<dbReference type="Proteomes" id="UP001562357">
    <property type="component" value="Unassembled WGS sequence"/>
</dbReference>
<name>A0ABQ0D0M1_9HYPO</name>
<keyword evidence="2" id="KW-1185">Reference proteome</keyword>
<feature type="non-terminal residue" evidence="1">
    <location>
        <position position="1"/>
    </location>
</feature>
<reference evidence="2" key="1">
    <citation type="submission" date="2024-06" db="EMBL/GenBank/DDBJ databases">
        <title>Draft Genome Sequences of Epichloe bromicola Strains Isolated from Elymus ciliaris.</title>
        <authorList>
            <consortium name="Epichloe bromicola genome sequencing consortium"/>
            <person name="Miura A."/>
            <person name="Imano S."/>
            <person name="Ashida A."/>
            <person name="Sato I."/>
            <person name="Chiba S."/>
            <person name="Tanaka A."/>
            <person name="Camagna M."/>
            <person name="Takemoto D."/>
        </authorList>
    </citation>
    <scope>NUCLEOTIDE SEQUENCE [LARGE SCALE GENOMIC DNA]</scope>
    <source>
        <strain evidence="2">DP</strain>
    </source>
</reference>
<protein>
    <submittedName>
        <fullName evidence="1">Uncharacterized protein</fullName>
    </submittedName>
</protein>
<gene>
    <name evidence="1" type="primary">g7459</name>
    <name evidence="1" type="ORF">EsDP_00007459</name>
</gene>
<evidence type="ECO:0000313" key="1">
    <source>
        <dbReference type="EMBL" id="GAB0139246.1"/>
    </source>
</evidence>
<accession>A0ABQ0D0M1</accession>
<comment type="caution">
    <text evidence="1">The sequence shown here is derived from an EMBL/GenBank/DDBJ whole genome shotgun (WGS) entry which is preliminary data.</text>
</comment>
<evidence type="ECO:0000313" key="2">
    <source>
        <dbReference type="Proteomes" id="UP001562357"/>
    </source>
</evidence>
<dbReference type="EMBL" id="BAAFGZ010001035">
    <property type="protein sequence ID" value="GAB0139246.1"/>
    <property type="molecule type" value="Genomic_DNA"/>
</dbReference>